<dbReference type="AlphaFoldDB" id="A0A840E7Z8"/>
<comment type="caution">
    <text evidence="1">The sequence shown here is derived from an EMBL/GenBank/DDBJ whole genome shotgun (WGS) entry which is preliminary data.</text>
</comment>
<dbReference type="RefSeq" id="WP_246350194.1">
    <property type="nucleotide sequence ID" value="NZ_JACIFE010000030.1"/>
</dbReference>
<proteinExistence type="predicted"/>
<organism evidence="1 2">
    <name type="scientific">Bartonella fuyuanensis</name>
    <dbReference type="NCBI Taxonomy" id="1460968"/>
    <lineage>
        <taxon>Bacteria</taxon>
        <taxon>Pseudomonadati</taxon>
        <taxon>Pseudomonadota</taxon>
        <taxon>Alphaproteobacteria</taxon>
        <taxon>Hyphomicrobiales</taxon>
        <taxon>Bartonellaceae</taxon>
        <taxon>Bartonella</taxon>
    </lineage>
</organism>
<gene>
    <name evidence="1" type="ORF">GGR08_001533</name>
</gene>
<reference evidence="1 2" key="1">
    <citation type="submission" date="2020-08" db="EMBL/GenBank/DDBJ databases">
        <title>Genomic Encyclopedia of Type Strains, Phase IV (KMG-IV): sequencing the most valuable type-strain genomes for metagenomic binning, comparative biology and taxonomic classification.</title>
        <authorList>
            <person name="Goeker M."/>
        </authorList>
    </citation>
    <scope>NUCLEOTIDE SEQUENCE [LARGE SCALE GENOMIC DNA]</scope>
    <source>
        <strain evidence="1 2">DSM 100694</strain>
    </source>
</reference>
<sequence>MTRGFKLLLALDARDKIVKYTGRFLALMGEKLQLATVDNQISSHCLNYEYKIFSGVGMRLWDDNPVMTNTIISE</sequence>
<dbReference type="Proteomes" id="UP000585970">
    <property type="component" value="Unassembled WGS sequence"/>
</dbReference>
<accession>A0A840E7Z8</accession>
<evidence type="ECO:0000313" key="1">
    <source>
        <dbReference type="EMBL" id="MBB4077206.1"/>
    </source>
</evidence>
<protein>
    <submittedName>
        <fullName evidence="1">Uncharacterized protein</fullName>
    </submittedName>
</protein>
<evidence type="ECO:0000313" key="2">
    <source>
        <dbReference type="Proteomes" id="UP000585970"/>
    </source>
</evidence>
<keyword evidence="2" id="KW-1185">Reference proteome</keyword>
<dbReference type="EMBL" id="JACIFE010000030">
    <property type="protein sequence ID" value="MBB4077206.1"/>
    <property type="molecule type" value="Genomic_DNA"/>
</dbReference>
<name>A0A840E7Z8_9HYPH</name>